<feature type="domain" description="DUF6533" evidence="1">
    <location>
        <begin position="25"/>
        <end position="68"/>
    </location>
</feature>
<accession>A0A8E2AYN7</accession>
<dbReference type="EMBL" id="KV722364">
    <property type="protein sequence ID" value="OCH92753.1"/>
    <property type="molecule type" value="Genomic_DNA"/>
</dbReference>
<feature type="non-terminal residue" evidence="2">
    <location>
        <position position="1"/>
    </location>
</feature>
<evidence type="ECO:0000313" key="2">
    <source>
        <dbReference type="EMBL" id="OCH92753.1"/>
    </source>
</evidence>
<evidence type="ECO:0000313" key="3">
    <source>
        <dbReference type="Proteomes" id="UP000250043"/>
    </source>
</evidence>
<organism evidence="2 3">
    <name type="scientific">Obba rivulosa</name>
    <dbReference type="NCBI Taxonomy" id="1052685"/>
    <lineage>
        <taxon>Eukaryota</taxon>
        <taxon>Fungi</taxon>
        <taxon>Dikarya</taxon>
        <taxon>Basidiomycota</taxon>
        <taxon>Agaricomycotina</taxon>
        <taxon>Agaricomycetes</taxon>
        <taxon>Polyporales</taxon>
        <taxon>Gelatoporiaceae</taxon>
        <taxon>Obba</taxon>
    </lineage>
</organism>
<sequence>MSVFGPDVISEVTAILQTTWIDSKCAVAVSTLVFYDHISTLSREVEFIWGRKITSSTILFYLNRWMILTWAVMNLTAEFYIFPTLSVIDPGRIMLNQWLGFSAVRVYAVSGGSWWPAIAVGALNLVPFGTNAVKITYINASSCTILFTTNF</sequence>
<reference evidence="2 3" key="1">
    <citation type="submission" date="2016-07" db="EMBL/GenBank/DDBJ databases">
        <title>Draft genome of the white-rot fungus Obba rivulosa 3A-2.</title>
        <authorList>
            <consortium name="DOE Joint Genome Institute"/>
            <person name="Miettinen O."/>
            <person name="Riley R."/>
            <person name="Acob R."/>
            <person name="Barry K."/>
            <person name="Cullen D."/>
            <person name="De Vries R."/>
            <person name="Hainaut M."/>
            <person name="Hatakka A."/>
            <person name="Henrissat B."/>
            <person name="Hilden K."/>
            <person name="Kuo R."/>
            <person name="Labutti K."/>
            <person name="Lipzen A."/>
            <person name="Makela M.R."/>
            <person name="Sandor L."/>
            <person name="Spatafora J.W."/>
            <person name="Grigoriev I.V."/>
            <person name="Hibbett D.S."/>
        </authorList>
    </citation>
    <scope>NUCLEOTIDE SEQUENCE [LARGE SCALE GENOMIC DNA]</scope>
    <source>
        <strain evidence="2 3">3A-2</strain>
    </source>
</reference>
<evidence type="ECO:0000259" key="1">
    <source>
        <dbReference type="Pfam" id="PF20151"/>
    </source>
</evidence>
<keyword evidence="3" id="KW-1185">Reference proteome</keyword>
<protein>
    <recommendedName>
        <fullName evidence="1">DUF6533 domain-containing protein</fullName>
    </recommendedName>
</protein>
<dbReference type="Proteomes" id="UP000250043">
    <property type="component" value="Unassembled WGS sequence"/>
</dbReference>
<gene>
    <name evidence="2" type="ORF">OBBRIDRAFT_864829</name>
</gene>
<dbReference type="Pfam" id="PF20151">
    <property type="entry name" value="DUF6533"/>
    <property type="match status" value="1"/>
</dbReference>
<name>A0A8E2AYN7_9APHY</name>
<dbReference type="OrthoDB" id="2745134at2759"/>
<dbReference type="AlphaFoldDB" id="A0A8E2AYN7"/>
<proteinExistence type="predicted"/>
<dbReference type="InterPro" id="IPR045340">
    <property type="entry name" value="DUF6533"/>
</dbReference>